<keyword evidence="3 13" id="KW-0245">EGF-like domain</keyword>
<feature type="disulfide bond" evidence="14">
    <location>
        <begin position="1036"/>
        <end position="1054"/>
    </location>
</feature>
<feature type="disulfide bond" evidence="14">
    <location>
        <begin position="1188"/>
        <end position="1200"/>
    </location>
</feature>
<dbReference type="Pfam" id="PF00058">
    <property type="entry name" value="Ldl_recept_b"/>
    <property type="match status" value="1"/>
</dbReference>
<feature type="transmembrane region" description="Helical" evidence="17">
    <location>
        <begin position="1771"/>
        <end position="1790"/>
    </location>
</feature>
<feature type="repeat" description="LDL-receptor class B" evidence="15">
    <location>
        <begin position="1528"/>
        <end position="1576"/>
    </location>
</feature>
<feature type="disulfide bond" evidence="14">
    <location>
        <begin position="1146"/>
        <end position="1158"/>
    </location>
</feature>
<evidence type="ECO:0000256" key="13">
    <source>
        <dbReference type="PROSITE-ProRule" id="PRU00076"/>
    </source>
</evidence>
<dbReference type="Gene3D" id="2.10.25.10">
    <property type="entry name" value="Laminin"/>
    <property type="match status" value="6"/>
</dbReference>
<feature type="region of interest" description="Disordered" evidence="16">
    <location>
        <begin position="1855"/>
        <end position="1878"/>
    </location>
</feature>
<dbReference type="FunFam" id="4.10.400.10:FF:000034">
    <property type="entry name" value="Low-density lipoprotein receptor-related protein 2"/>
    <property type="match status" value="2"/>
</dbReference>
<dbReference type="InterPro" id="IPR000033">
    <property type="entry name" value="LDLR_classB_rpt"/>
</dbReference>
<feature type="domain" description="EGF-like" evidence="19">
    <location>
        <begin position="1717"/>
        <end position="1755"/>
    </location>
</feature>
<dbReference type="InterPro" id="IPR036055">
    <property type="entry name" value="LDL_receptor-like_sf"/>
</dbReference>
<dbReference type="GO" id="GO:0016324">
    <property type="term" value="C:apical plasma membrane"/>
    <property type="evidence" value="ECO:0007669"/>
    <property type="project" value="TreeGrafter"/>
</dbReference>
<evidence type="ECO:0000256" key="5">
    <source>
        <dbReference type="ARBA" id="ARBA00022692"/>
    </source>
</evidence>
<evidence type="ECO:0000256" key="2">
    <source>
        <dbReference type="ARBA" id="ARBA00022475"/>
    </source>
</evidence>
<evidence type="ECO:0000256" key="15">
    <source>
        <dbReference type="PROSITE-ProRule" id="PRU00461"/>
    </source>
</evidence>
<feature type="disulfide bond" evidence="14">
    <location>
        <begin position="1048"/>
        <end position="1063"/>
    </location>
</feature>
<feature type="compositionally biased region" description="Basic and acidic residues" evidence="16">
    <location>
        <begin position="77"/>
        <end position="87"/>
    </location>
</feature>
<dbReference type="PRINTS" id="PR00261">
    <property type="entry name" value="LDLRECEPTOR"/>
</dbReference>
<dbReference type="Pfam" id="PF00008">
    <property type="entry name" value="EGF"/>
    <property type="match status" value="1"/>
</dbReference>
<feature type="disulfide bond" evidence="14">
    <location>
        <begin position="1087"/>
        <end position="1102"/>
    </location>
</feature>
<dbReference type="Gene3D" id="2.120.10.30">
    <property type="entry name" value="TolB, C-terminal domain"/>
    <property type="match status" value="3"/>
</dbReference>
<dbReference type="PROSITE" id="PS00010">
    <property type="entry name" value="ASX_HYDROXYL"/>
    <property type="match status" value="1"/>
</dbReference>
<feature type="disulfide bond" evidence="14">
    <location>
        <begin position="1075"/>
        <end position="1093"/>
    </location>
</feature>
<dbReference type="PANTHER" id="PTHR22722:SF14">
    <property type="entry name" value="MEGALIN, ISOFORM A"/>
    <property type="match status" value="1"/>
</dbReference>
<dbReference type="SUPFAM" id="SSF57424">
    <property type="entry name" value="LDL receptor-like module"/>
    <property type="match status" value="10"/>
</dbReference>
<dbReference type="PROSITE" id="PS01187">
    <property type="entry name" value="EGF_CA"/>
    <property type="match status" value="1"/>
</dbReference>
<dbReference type="InterPro" id="IPR018097">
    <property type="entry name" value="EGF_Ca-bd_CS"/>
</dbReference>
<keyword evidence="10 13" id="KW-1015">Disulfide bond</keyword>
<dbReference type="PROSITE" id="PS51120">
    <property type="entry name" value="LDLRB"/>
    <property type="match status" value="2"/>
</dbReference>
<feature type="disulfide bond" evidence="14">
    <location>
        <begin position="126"/>
        <end position="144"/>
    </location>
</feature>
<dbReference type="InterPro" id="IPR051221">
    <property type="entry name" value="LDLR-related"/>
</dbReference>
<dbReference type="InterPro" id="IPR002172">
    <property type="entry name" value="LDrepeatLR_classA_rpt"/>
</dbReference>
<evidence type="ECO:0000256" key="3">
    <source>
        <dbReference type="ARBA" id="ARBA00022536"/>
    </source>
</evidence>
<dbReference type="GO" id="GO:0042562">
    <property type="term" value="F:hormone binding"/>
    <property type="evidence" value="ECO:0007669"/>
    <property type="project" value="TreeGrafter"/>
</dbReference>
<feature type="disulfide bond" evidence="14">
    <location>
        <begin position="1068"/>
        <end position="1080"/>
    </location>
</feature>
<protein>
    <submittedName>
        <fullName evidence="20">Vitellogenin receptor</fullName>
    </submittedName>
</protein>
<dbReference type="GO" id="GO:0043235">
    <property type="term" value="C:receptor complex"/>
    <property type="evidence" value="ECO:0007669"/>
    <property type="project" value="TreeGrafter"/>
</dbReference>
<dbReference type="InterPro" id="IPR023415">
    <property type="entry name" value="LDLR_class-A_CS"/>
</dbReference>
<keyword evidence="6 18" id="KW-0732">Signal</keyword>
<dbReference type="PROSITE" id="PS01186">
    <property type="entry name" value="EGF_2"/>
    <property type="match status" value="2"/>
</dbReference>
<keyword evidence="2" id="KW-1003">Cell membrane</keyword>
<organism evidence="20">
    <name type="scientific">Panonychus citri</name>
    <name type="common">Citrus red mite</name>
    <name type="synonym">Tetranychus citri</name>
    <dbReference type="NCBI Taxonomy" id="50023"/>
    <lineage>
        <taxon>Eukaryota</taxon>
        <taxon>Metazoa</taxon>
        <taxon>Ecdysozoa</taxon>
        <taxon>Arthropoda</taxon>
        <taxon>Chelicerata</taxon>
        <taxon>Arachnida</taxon>
        <taxon>Acari</taxon>
        <taxon>Acariformes</taxon>
        <taxon>Trombidiformes</taxon>
        <taxon>Prostigmata</taxon>
        <taxon>Eleutherengona</taxon>
        <taxon>Raphignathae</taxon>
        <taxon>Tetranychoidea</taxon>
        <taxon>Tetranychidae</taxon>
        <taxon>Panonychus</taxon>
    </lineage>
</organism>
<dbReference type="FunFam" id="2.10.25.10:FF:000009">
    <property type="entry name" value="Low-density lipoprotein receptor isoform 1"/>
    <property type="match status" value="2"/>
</dbReference>
<feature type="disulfide bond" evidence="14">
    <location>
        <begin position="226"/>
        <end position="241"/>
    </location>
</feature>
<dbReference type="PROSITE" id="PS00022">
    <property type="entry name" value="EGF_1"/>
    <property type="match status" value="1"/>
</dbReference>
<dbReference type="InterPro" id="IPR000152">
    <property type="entry name" value="EGF-type_Asp/Asn_hydroxyl_site"/>
</dbReference>
<evidence type="ECO:0000256" key="17">
    <source>
        <dbReference type="SAM" id="Phobius"/>
    </source>
</evidence>
<dbReference type="SUPFAM" id="SSF57184">
    <property type="entry name" value="Growth factor receptor domain"/>
    <property type="match status" value="1"/>
</dbReference>
<evidence type="ECO:0000313" key="20">
    <source>
        <dbReference type="EMBL" id="AHN48901.1"/>
    </source>
</evidence>
<feature type="disulfide bond" evidence="13">
    <location>
        <begin position="1726"/>
        <end position="1743"/>
    </location>
</feature>
<dbReference type="Pfam" id="PF14670">
    <property type="entry name" value="FXa_inhibition"/>
    <property type="match status" value="1"/>
</dbReference>
<dbReference type="PROSITE" id="PS50068">
    <property type="entry name" value="LDLRA_2"/>
    <property type="match status" value="12"/>
</dbReference>
<evidence type="ECO:0000256" key="7">
    <source>
        <dbReference type="ARBA" id="ARBA00022737"/>
    </source>
</evidence>
<keyword evidence="12" id="KW-0325">Glycoprotein</keyword>
<evidence type="ECO:0000256" key="18">
    <source>
        <dbReference type="SAM" id="SignalP"/>
    </source>
</evidence>
<feature type="disulfide bond" evidence="14">
    <location>
        <begin position="1126"/>
        <end position="1141"/>
    </location>
</feature>
<feature type="disulfide bond" evidence="14">
    <location>
        <begin position="1029"/>
        <end position="1041"/>
    </location>
</feature>
<feature type="signal peptide" evidence="18">
    <location>
        <begin position="1"/>
        <end position="25"/>
    </location>
</feature>
<evidence type="ECO:0000256" key="10">
    <source>
        <dbReference type="ARBA" id="ARBA00023157"/>
    </source>
</evidence>
<dbReference type="PANTHER" id="PTHR22722">
    <property type="entry name" value="LOW-DENSITY LIPOPROTEIN RECEPTOR-RELATED PROTEIN 2-RELATED"/>
    <property type="match status" value="1"/>
</dbReference>
<keyword evidence="4" id="KW-0254">Endocytosis</keyword>
<dbReference type="SMART" id="SM00181">
    <property type="entry name" value="EGF"/>
    <property type="match status" value="8"/>
</dbReference>
<feature type="disulfide bond" evidence="14">
    <location>
        <begin position="1010"/>
        <end position="1025"/>
    </location>
</feature>
<feature type="disulfide bond" evidence="14">
    <location>
        <begin position="187"/>
        <end position="202"/>
    </location>
</feature>
<dbReference type="InterPro" id="IPR049883">
    <property type="entry name" value="NOTCH1_EGF-like"/>
</dbReference>
<dbReference type="EMBL" id="KC978894">
    <property type="protein sequence ID" value="AHN48901.1"/>
    <property type="molecule type" value="mRNA"/>
</dbReference>
<evidence type="ECO:0000256" key="1">
    <source>
        <dbReference type="ARBA" id="ARBA00004251"/>
    </source>
</evidence>
<evidence type="ECO:0000256" key="4">
    <source>
        <dbReference type="ARBA" id="ARBA00022583"/>
    </source>
</evidence>
<evidence type="ECO:0000256" key="16">
    <source>
        <dbReference type="SAM" id="MobiDB-lite"/>
    </source>
</evidence>
<comment type="subcellular location">
    <subcellularLocation>
        <location evidence="1">Cell membrane</location>
        <topology evidence="1">Single-pass type I membrane protein</topology>
    </subcellularLocation>
</comment>
<sequence length="1891" mass="211460">MWPKLVGYSISFSLLFVISFIRVEGFKPRSVDTGDPYGQPIVFSTFNQNPEAKQSPADRLRDLANVKKSLGSSSSLSRDDRNVEGIHFHPQPSQPSAYSAFHKEHLSPSSDDSWKFTCDPASYFACNDGRCISKISVCDRHRDCEEGEDELLSNCPILGYDPETDCKSEHRYNCQNTTYCIEQDEKCDHSFDCPNHDDELGCSIPKCINSFRCYDGTCLNSKLQHCDGKKDCFDGSDELDCDLEGHSPCHEFANHYQCHLSSKCLDIKCLCDNNTDCPHGDDESPRCASPECESFGCQGDCQQTPSGPRCLCQQGYELDSTGKKCVDIDECSLPRTPCSHICTNHPGSYRCSCRDGYRLSQGGSCVAENHEALIVFSEGSQIRGYYLTSRRYFEIGKSPESGQCKVKGIDMDSSERSVYFVEACDGAGHVHAKSVGFNGDERDIVMDGLKDPIDVAVDSVANNIYIADDGLKQIIVCQKQGNPCSVLIRNGIESVKSIVLYPEKGLMFWSDWGRSANIYQANMDGSSIEMLIKNDTIHASGLTIDRVLDRLYWADLKVNRIEYWDFATRKRVQFFHEHDLAPERIGIFEDKIYFTSRRGRSIEMIDKNTGTKRTRLIHPTDIAAFHLFHPVLSPKRDNPCWDNPCSHICLLQGTGFSCACPNHLELDSSDYNCVPKLKDPFLLVSAANQINRIYFESIGRNVLVPVWSSDDILGSLTYDWNTATIYVFNYGKSAFLALNLTDIHHSKSVRKVFTLANQTVLGLTFDSFTNNLYWLDPNFGLLEIGNSNGTARTTLLSNLERPTDMALYQEVNKIFIANLGSDPHIIQTALDGSHKIKYLSLTGYSPTSLFLCKHRKRLYWSNAKEQGTIEKIDLAGDVTARSTVLSKSGQAMSLVVHNDTIYWTSMQSSSMWFTKLGSSQLSRIALRVAENRTIIKFILYARDEKLTSECLRDNGGCSHICVSLEGRVKCLCPPKHKLIDGTRCELEKHCAPSLFSCDNDRTCLVPELRCDHRIDCEDGTDEDGCGPACPDSNFRCNDGHCIPRGWLCDGIGDCKDHSDEGNCTSDTCKENFFRCPEGKCIEKKWVCDGLYDCSDGSDEKNCSSKVCSSSEFQCSDAKCIPLTWRCDGEIDCNDGQDEIDCPKVQCSSGQFKCTSGTCVDARMECDRLFDCSDNSDEHADCQYSAITCPPNLFRCSDGHCIYPNEKCDGYNDSVNQEDEENCPERIDCPPDQVRCGSPNVSVSCIPRKWLCDNANDCGDWWDETSPQCTAPNPETTTGKPCRDGSFPCGSGDCVDFKNVCDRIPNCLDQSDEGDHCDVACAYSNGNCSHICHPSPKGAICSCRPGFFLGADGKTCTDIDECAQDGFCSQFCDNYPGGAKCTCAEGYYPVSEGHKCKANGTEASLLYMLPNAIKSISLHTQTEHSIVRIRTLTMKGMDYDYQNRTVFWIDSEAGTIKGIHYAGGQSDFEIISGLERPSHLSWDYIGRNFYFVESDSRIAVCNAENRHCGLVVATELSKIDSFVASPQNRVMFWSSWSASHSTSDGRIEKADLDGRNRQKIIAFNLNSPSGLTVDPVMKMIYWVDTKQQEMYSCNFKGKNIHRLLDYSLLKPLSIGVFEDYIYWANTGADNLMKCNKFTGKARVIVHRGNIKAHAMKIFHEVLQRAEPNPCENSNCSHICLLRNNVNNTYTCSCPFNYRLNKDNHTCIAERSIPQISKFNKACDSNPCQNNGTCTPINDVIGWKCDCPNEYIGSSCEKKQEKLSIGLHQTSHFWIIILIILIVVLLMLIIIYRTQSLQSLKTLSTHLEPFGSSIFKRYNSDKKVAVSFKNPAFDGNLKKSEYGDGLNDDASAPMLPVSLDDGKQKQSTDGRSFSNPLYGQYMDDSDQRVFIKV</sequence>
<name>A0A075DNA6_PANCT</name>
<dbReference type="CDD" id="cd00112">
    <property type="entry name" value="LDLa"/>
    <property type="match status" value="10"/>
</dbReference>
<dbReference type="SMART" id="SM00192">
    <property type="entry name" value="LDLa"/>
    <property type="match status" value="12"/>
</dbReference>
<keyword evidence="8 17" id="KW-1133">Transmembrane helix</keyword>
<dbReference type="SUPFAM" id="SSF63825">
    <property type="entry name" value="YWTD domain"/>
    <property type="match status" value="3"/>
</dbReference>
<feature type="disulfide bond" evidence="14">
    <location>
        <begin position="1207"/>
        <end position="1222"/>
    </location>
</feature>
<evidence type="ECO:0000259" key="19">
    <source>
        <dbReference type="PROSITE" id="PS50026"/>
    </source>
</evidence>
<feature type="disulfide bond" evidence="14">
    <location>
        <begin position="1288"/>
        <end position="1306"/>
    </location>
</feature>
<dbReference type="InterPro" id="IPR009030">
    <property type="entry name" value="Growth_fac_rcpt_cys_sf"/>
</dbReference>
<keyword evidence="9 17" id="KW-0472">Membrane</keyword>
<evidence type="ECO:0000256" key="8">
    <source>
        <dbReference type="ARBA" id="ARBA00022989"/>
    </source>
</evidence>
<dbReference type="SUPFAM" id="SSF57196">
    <property type="entry name" value="EGF/Laminin"/>
    <property type="match status" value="5"/>
</dbReference>
<dbReference type="CDD" id="cd00054">
    <property type="entry name" value="EGF_CA"/>
    <property type="match status" value="3"/>
</dbReference>
<evidence type="ECO:0000256" key="9">
    <source>
        <dbReference type="ARBA" id="ARBA00023136"/>
    </source>
</evidence>
<dbReference type="GO" id="GO:0005509">
    <property type="term" value="F:calcium ion binding"/>
    <property type="evidence" value="ECO:0007669"/>
    <property type="project" value="InterPro"/>
</dbReference>
<dbReference type="Gene3D" id="4.10.400.10">
    <property type="entry name" value="Low-density Lipoprotein Receptor"/>
    <property type="match status" value="10"/>
</dbReference>
<dbReference type="Pfam" id="PF00057">
    <property type="entry name" value="Ldl_recept_a"/>
    <property type="match status" value="9"/>
</dbReference>
<evidence type="ECO:0000256" key="11">
    <source>
        <dbReference type="ARBA" id="ARBA00023170"/>
    </source>
</evidence>
<dbReference type="InterPro" id="IPR000742">
    <property type="entry name" value="EGF"/>
</dbReference>
<feature type="disulfide bond" evidence="14">
    <location>
        <begin position="1114"/>
        <end position="1132"/>
    </location>
</feature>
<feature type="disulfide bond" evidence="14">
    <location>
        <begin position="1153"/>
        <end position="1171"/>
    </location>
</feature>
<dbReference type="PROSITE" id="PS50026">
    <property type="entry name" value="EGF_3"/>
    <property type="match status" value="2"/>
</dbReference>
<feature type="disulfide bond" evidence="13">
    <location>
        <begin position="1745"/>
        <end position="1754"/>
    </location>
</feature>
<dbReference type="Pfam" id="PF07645">
    <property type="entry name" value="EGF_CA"/>
    <property type="match status" value="2"/>
</dbReference>
<dbReference type="InterPro" id="IPR001881">
    <property type="entry name" value="EGF-like_Ca-bd_dom"/>
</dbReference>
<dbReference type="SMART" id="SM00135">
    <property type="entry name" value="LY"/>
    <property type="match status" value="9"/>
</dbReference>
<accession>A0A075DNA6</accession>
<feature type="disulfide bond" evidence="14">
    <location>
        <begin position="1281"/>
        <end position="1293"/>
    </location>
</feature>
<dbReference type="FunFam" id="2.120.10.30:FF:000241">
    <property type="entry name" value="Low-density lipoprotein receptor-related protein 6"/>
    <property type="match status" value="2"/>
</dbReference>
<dbReference type="SMART" id="SM00179">
    <property type="entry name" value="EGF_CA"/>
    <property type="match status" value="6"/>
</dbReference>
<feature type="domain" description="EGF-like" evidence="19">
    <location>
        <begin position="327"/>
        <end position="363"/>
    </location>
</feature>
<dbReference type="InterPro" id="IPR011042">
    <property type="entry name" value="6-blade_b-propeller_TolB-like"/>
</dbReference>
<evidence type="ECO:0000256" key="12">
    <source>
        <dbReference type="ARBA" id="ARBA00023180"/>
    </source>
</evidence>
<dbReference type="PROSITE" id="PS01209">
    <property type="entry name" value="LDLRA_1"/>
    <property type="match status" value="5"/>
</dbReference>
<feature type="chain" id="PRO_5001706241" evidence="18">
    <location>
        <begin position="26"/>
        <end position="1891"/>
    </location>
</feature>
<keyword evidence="5 17" id="KW-0812">Transmembrane</keyword>
<feature type="region of interest" description="Disordered" evidence="16">
    <location>
        <begin position="70"/>
        <end position="89"/>
    </location>
</feature>
<dbReference type="GO" id="GO:0006898">
    <property type="term" value="P:receptor-mediated endocytosis"/>
    <property type="evidence" value="ECO:0007669"/>
    <property type="project" value="TreeGrafter"/>
</dbReference>
<keyword evidence="11 20" id="KW-0675">Receptor</keyword>
<evidence type="ECO:0000256" key="14">
    <source>
        <dbReference type="PROSITE-ProRule" id="PRU00124"/>
    </source>
</evidence>
<comment type="caution">
    <text evidence="13">Lacks conserved residue(s) required for the propagation of feature annotation.</text>
</comment>
<feature type="repeat" description="LDL-receptor class B" evidence="15">
    <location>
        <begin position="505"/>
        <end position="548"/>
    </location>
</feature>
<proteinExistence type="evidence at transcript level"/>
<reference evidence="20" key="1">
    <citation type="submission" date="2013-04" db="EMBL/GenBank/DDBJ databases">
        <title>Cloning and expression of vitellogenin receptor gene from the citrus red mite, Panonychus citri (McGergor).</title>
        <authorList>
            <person name="Zhong R."/>
        </authorList>
    </citation>
    <scope>NUCLEOTIDE SEQUENCE</scope>
</reference>
<keyword evidence="7" id="KW-0677">Repeat</keyword>
<evidence type="ECO:0000256" key="6">
    <source>
        <dbReference type="ARBA" id="ARBA00022729"/>
    </source>
</evidence>
<feature type="disulfide bond" evidence="14">
    <location>
        <begin position="1107"/>
        <end position="1119"/>
    </location>
</feature>
<dbReference type="OrthoDB" id="8831087at2759"/>